<comment type="caution">
    <text evidence="2">Lacks conserved residue(s) required for the propagation of feature annotation.</text>
</comment>
<dbReference type="PANTHER" id="PTHR43718:SF2">
    <property type="entry name" value="LON PROTEASE HOMOLOG, MITOCHONDRIAL"/>
    <property type="match status" value="1"/>
</dbReference>
<dbReference type="eggNOG" id="KOG2004">
    <property type="taxonomic scope" value="Eukaryota"/>
</dbReference>
<evidence type="ECO:0008006" key="7">
    <source>
        <dbReference type="Google" id="ProtNLM"/>
    </source>
</evidence>
<dbReference type="Gene3D" id="1.20.58.1480">
    <property type="match status" value="1"/>
</dbReference>
<keyword evidence="1" id="KW-0645">Protease</keyword>
<dbReference type="GO" id="GO:0003697">
    <property type="term" value="F:single-stranded DNA binding"/>
    <property type="evidence" value="ECO:0007669"/>
    <property type="project" value="TreeGrafter"/>
</dbReference>
<feature type="region of interest" description="Disordered" evidence="3">
    <location>
        <begin position="20"/>
        <end position="70"/>
    </location>
</feature>
<evidence type="ECO:0000313" key="6">
    <source>
        <dbReference type="EnsemblMetazoa" id="Aqu2.1.15658_001"/>
    </source>
</evidence>
<dbReference type="InterPro" id="IPR014721">
    <property type="entry name" value="Ribsml_uS5_D2-typ_fold_subgr"/>
</dbReference>
<feature type="region of interest" description="Disordered" evidence="3">
    <location>
        <begin position="360"/>
        <end position="398"/>
    </location>
</feature>
<dbReference type="SUPFAM" id="SSF52540">
    <property type="entry name" value="P-loop containing nucleoside triphosphate hydrolases"/>
    <property type="match status" value="1"/>
</dbReference>
<feature type="compositionally biased region" description="Acidic residues" evidence="3">
    <location>
        <begin position="364"/>
        <end position="375"/>
    </location>
</feature>
<dbReference type="InParanoid" id="A0A1X7TLZ4"/>
<dbReference type="PROSITE" id="PS51786">
    <property type="entry name" value="LON_PROTEOLYTIC"/>
    <property type="match status" value="1"/>
</dbReference>
<dbReference type="GO" id="GO:0005524">
    <property type="term" value="F:ATP binding"/>
    <property type="evidence" value="ECO:0007669"/>
    <property type="project" value="InterPro"/>
</dbReference>
<protein>
    <recommendedName>
        <fullName evidence="7">Lon proteolytic domain-containing protein</fullName>
    </recommendedName>
</protein>
<evidence type="ECO:0000256" key="3">
    <source>
        <dbReference type="SAM" id="MobiDB-lite"/>
    </source>
</evidence>
<reference evidence="6" key="1">
    <citation type="submission" date="2017-05" db="UniProtKB">
        <authorList>
            <consortium name="EnsemblMetazoa"/>
        </authorList>
    </citation>
    <scope>IDENTIFICATION</scope>
</reference>
<dbReference type="InterPro" id="IPR008269">
    <property type="entry name" value="Lon_proteolytic"/>
</dbReference>
<evidence type="ECO:0000256" key="2">
    <source>
        <dbReference type="PROSITE-ProRule" id="PRU01122"/>
    </source>
</evidence>
<dbReference type="Pfam" id="PF05362">
    <property type="entry name" value="Lon_C"/>
    <property type="match status" value="1"/>
</dbReference>
<organism evidence="6">
    <name type="scientific">Amphimedon queenslandica</name>
    <name type="common">Sponge</name>
    <dbReference type="NCBI Taxonomy" id="400682"/>
    <lineage>
        <taxon>Eukaryota</taxon>
        <taxon>Metazoa</taxon>
        <taxon>Porifera</taxon>
        <taxon>Demospongiae</taxon>
        <taxon>Heteroscleromorpha</taxon>
        <taxon>Haplosclerida</taxon>
        <taxon>Niphatidae</taxon>
        <taxon>Amphimedon</taxon>
    </lineage>
</organism>
<keyword evidence="1" id="KW-0378">Hydrolase</keyword>
<evidence type="ECO:0000256" key="1">
    <source>
        <dbReference type="ARBA" id="ARBA00022670"/>
    </source>
</evidence>
<accession>A0A1X7TLZ4</accession>
<name>A0A1X7TLZ4_AMPQE</name>
<dbReference type="Pfam" id="PF02190">
    <property type="entry name" value="LON_substr_bdg"/>
    <property type="match status" value="1"/>
</dbReference>
<dbReference type="Pfam" id="PF00004">
    <property type="entry name" value="AAA"/>
    <property type="match status" value="1"/>
</dbReference>
<dbReference type="Gene3D" id="3.40.50.300">
    <property type="entry name" value="P-loop containing nucleotide triphosphate hydrolases"/>
    <property type="match status" value="1"/>
</dbReference>
<dbReference type="GO" id="GO:0007005">
    <property type="term" value="P:mitochondrion organization"/>
    <property type="evidence" value="ECO:0007669"/>
    <property type="project" value="TreeGrafter"/>
</dbReference>
<dbReference type="EnsemblMetazoa" id="Aqu2.1.15658_001">
    <property type="protein sequence ID" value="Aqu2.1.15658_001"/>
    <property type="gene ID" value="Aqu2.1.15658"/>
</dbReference>
<evidence type="ECO:0000259" key="5">
    <source>
        <dbReference type="PROSITE" id="PS51787"/>
    </source>
</evidence>
<dbReference type="GO" id="GO:0004176">
    <property type="term" value="F:ATP-dependent peptidase activity"/>
    <property type="evidence" value="ECO:0007669"/>
    <property type="project" value="InterPro"/>
</dbReference>
<feature type="domain" description="Lon proteolytic" evidence="4">
    <location>
        <begin position="415"/>
        <end position="551"/>
    </location>
</feature>
<dbReference type="FunFam" id="1.20.58.1480:FF:000002">
    <property type="entry name" value="Lon protease homolog, mitochondrial"/>
    <property type="match status" value="1"/>
</dbReference>
<dbReference type="OrthoDB" id="2411602at2759"/>
<feature type="compositionally biased region" description="Basic and acidic residues" evidence="3">
    <location>
        <begin position="376"/>
        <end position="385"/>
    </location>
</feature>
<proteinExistence type="predicted"/>
<dbReference type="GO" id="GO:0004252">
    <property type="term" value="F:serine-type endopeptidase activity"/>
    <property type="evidence" value="ECO:0007669"/>
    <property type="project" value="InterPro"/>
</dbReference>
<feature type="compositionally biased region" description="Low complexity" evidence="3">
    <location>
        <begin position="34"/>
        <end position="48"/>
    </location>
</feature>
<dbReference type="AlphaFoldDB" id="A0A1X7TLZ4"/>
<sequence length="551" mass="60755">MLCRNIRITGVVDEEAIIKSNNEKTPNSKKKKGSPLSRKLSRLQKLSRANSNNKDSLNEEEGSGGVANDNRPILMVRTENVYHEPIEKSQEIKALSAEVIKTIRDIISLNPLYRESLAQIIEAGKRVIDDPTHLADFGAALTSGESHQIQAVLECPDIPERLMLTLELLKKELAIVEEKFTKMQRKYLLQEQLKIIKRELGIEYFRFSVGGMTDVAEIKGHRRTYVGAMPGKVIQSLKKVQTENPLILIDEVDKLGRGYQGDPASALLELLDPEQNSFFLDHYLDVPVDLSRVLFICTANTTDTIPGPLIDRMEIIQVSGYISEEKEAIAQNYLIPQARSSSGLEDGQILRKAAFKVVSQTQTNDDEAEAEEDEKKEETKEEEAKPSPPPVTISSSNLKDFVSHPPFVSDRLYETTPSGVVMGLAWTSMGGTTLYVETGVAEGRGLLKEERGEGGMTTTGQLGDVMKESTVIAYTFAKSFLSSKDPTNDFLDKAKIHLHVPEGATPKDGPLAGVIIVSALLSLAMDRPIRQNVAMTGELSLTGKRAIGSDH</sequence>
<dbReference type="GO" id="GO:0005759">
    <property type="term" value="C:mitochondrial matrix"/>
    <property type="evidence" value="ECO:0007669"/>
    <property type="project" value="TreeGrafter"/>
</dbReference>
<dbReference type="GO" id="GO:0016887">
    <property type="term" value="F:ATP hydrolysis activity"/>
    <property type="evidence" value="ECO:0007669"/>
    <property type="project" value="InterPro"/>
</dbReference>
<dbReference type="STRING" id="400682.A0A1X7TLZ4"/>
<dbReference type="InterPro" id="IPR003111">
    <property type="entry name" value="Lon_prtase_N"/>
</dbReference>
<dbReference type="SMART" id="SM00464">
    <property type="entry name" value="LON"/>
    <property type="match status" value="1"/>
</dbReference>
<dbReference type="InterPro" id="IPR003959">
    <property type="entry name" value="ATPase_AAA_core"/>
</dbReference>
<dbReference type="InterPro" id="IPR027065">
    <property type="entry name" value="Lon_Prtase"/>
</dbReference>
<dbReference type="PROSITE" id="PS51787">
    <property type="entry name" value="LON_N"/>
    <property type="match status" value="1"/>
</dbReference>
<dbReference type="InterPro" id="IPR027417">
    <property type="entry name" value="P-loop_NTPase"/>
</dbReference>
<dbReference type="SUPFAM" id="SSF54211">
    <property type="entry name" value="Ribosomal protein S5 domain 2-like"/>
    <property type="match status" value="1"/>
</dbReference>
<dbReference type="GO" id="GO:0006515">
    <property type="term" value="P:protein quality control for misfolded or incompletely synthesized proteins"/>
    <property type="evidence" value="ECO:0007669"/>
    <property type="project" value="TreeGrafter"/>
</dbReference>
<dbReference type="InterPro" id="IPR020568">
    <property type="entry name" value="Ribosomal_Su5_D2-typ_SF"/>
</dbReference>
<dbReference type="Gene3D" id="3.30.230.10">
    <property type="match status" value="1"/>
</dbReference>
<evidence type="ECO:0000259" key="4">
    <source>
        <dbReference type="PROSITE" id="PS51786"/>
    </source>
</evidence>
<feature type="domain" description="Lon N-terminal" evidence="5">
    <location>
        <begin position="1"/>
        <end position="173"/>
    </location>
</feature>
<dbReference type="GO" id="GO:0051131">
    <property type="term" value="P:chaperone-mediated protein complex assembly"/>
    <property type="evidence" value="ECO:0007669"/>
    <property type="project" value="TreeGrafter"/>
</dbReference>
<dbReference type="PANTHER" id="PTHR43718">
    <property type="entry name" value="LON PROTEASE"/>
    <property type="match status" value="1"/>
</dbReference>
<dbReference type="FunCoup" id="A0A1X7TLZ4">
    <property type="interactions" value="794"/>
</dbReference>
<dbReference type="PRINTS" id="PR00830">
    <property type="entry name" value="ENDOLAPTASE"/>
</dbReference>